<evidence type="ECO:0000256" key="5">
    <source>
        <dbReference type="SAM" id="SignalP"/>
    </source>
</evidence>
<dbReference type="AlphaFoldDB" id="A0A0H3MMN6"/>
<evidence type="ECO:0000259" key="6">
    <source>
        <dbReference type="Pfam" id="PF00419"/>
    </source>
</evidence>
<dbReference type="SUPFAM" id="SSF49401">
    <property type="entry name" value="Bacterial adhesins"/>
    <property type="match status" value="1"/>
</dbReference>
<dbReference type="PATRIC" id="fig|585057.6.peg.4474"/>
<accession>A0A0H3MMN6</accession>
<protein>
    <submittedName>
        <fullName evidence="7">Putative fimbrial protein LpfD putative adhesin</fullName>
    </submittedName>
</protein>
<evidence type="ECO:0000256" key="2">
    <source>
        <dbReference type="ARBA" id="ARBA00006671"/>
    </source>
</evidence>
<sequence length="356" mass="38502">MNKYIIQWCFTVFIFSFSGATFAAPKGICTSDNGAFHSTLDFSGYLITADENRVGETFNKTVTNGDSYPAHCHCDTGKVGEFPYIYYTARINEALSYAGVRSNVNYFNLNPNLDVGISIDLLGVGYINAPFEYHANRPTGGSYKCSRTDPLSISSGAKAIIYFYIKKTFAGKLIVPETLVAKLYGTISRDTPVDYSQPMADVYIRGDITAPQSCEINSLRPINFDFKEIPAADFSSVAGSTVTTHKITKTVTIECENLGILNTDDISTSFYATEPSTDNSMVVTSNPNVGIKIYDKNNKEINVNGGELPTDMGKSNVFGEKAGSVTFSAAPASLTGARPAPGTFTATATITIEIVR</sequence>
<dbReference type="HOGENOM" id="CLU_066608_0_0_6"/>
<keyword evidence="3 5" id="KW-0732">Signal</keyword>
<comment type="subcellular location">
    <subcellularLocation>
        <location evidence="1">Fimbrium</location>
    </subcellularLocation>
</comment>
<dbReference type="PANTHER" id="PTHR33420:SF31">
    <property type="entry name" value="TYPE 1 FIMBRIN D-MANNOSE SPECIFIC ADHESIN"/>
    <property type="match status" value="1"/>
</dbReference>
<dbReference type="InterPro" id="IPR050263">
    <property type="entry name" value="Bact_Fimbrial_Adh_Pro"/>
</dbReference>
<dbReference type="GO" id="GO:0009289">
    <property type="term" value="C:pilus"/>
    <property type="evidence" value="ECO:0007669"/>
    <property type="project" value="UniProtKB-SubCell"/>
</dbReference>
<dbReference type="Gene3D" id="2.60.40.1090">
    <property type="entry name" value="Fimbrial-type adhesion domain"/>
    <property type="match status" value="1"/>
</dbReference>
<keyword evidence="4" id="KW-0281">Fimbrium</keyword>
<feature type="domain" description="Fimbrial-type adhesion" evidence="6">
    <location>
        <begin position="203"/>
        <end position="353"/>
    </location>
</feature>
<feature type="chain" id="PRO_5002615915" evidence="5">
    <location>
        <begin position="24"/>
        <end position="356"/>
    </location>
</feature>
<dbReference type="InterPro" id="IPR000259">
    <property type="entry name" value="Adhesion_dom_fimbrial"/>
</dbReference>
<dbReference type="InterPro" id="IPR008966">
    <property type="entry name" value="Adhesion_dom_sf"/>
</dbReference>
<dbReference type="Pfam" id="PF00419">
    <property type="entry name" value="Fimbrial"/>
    <property type="match status" value="1"/>
</dbReference>
<evidence type="ECO:0000256" key="3">
    <source>
        <dbReference type="ARBA" id="ARBA00022729"/>
    </source>
</evidence>
<reference evidence="8" key="1">
    <citation type="journal article" date="2009" name="PLoS Genet.">
        <title>Organised genome dynamics in the Escherichia coli species results in highly diverse adaptive paths.</title>
        <authorList>
            <person name="Touchon M."/>
            <person name="Hoede C."/>
            <person name="Tenaillon O."/>
            <person name="Barbe V."/>
            <person name="Baeriswyl S."/>
            <person name="Bidet P."/>
            <person name="Bingen E."/>
            <person name="Bonacorsi S."/>
            <person name="Bouchier C."/>
            <person name="Bouvet O."/>
            <person name="Calteau A."/>
            <person name="Chiapello H."/>
            <person name="Clermont O."/>
            <person name="Cruveiller S."/>
            <person name="Danchin A."/>
            <person name="Diard M."/>
            <person name="Dossat C."/>
            <person name="Karoui M.E."/>
            <person name="Frapy E."/>
            <person name="Garry L."/>
            <person name="Ghigo J.M."/>
            <person name="Gilles A.M."/>
            <person name="Johnson J."/>
            <person name="Le Bouguenec C."/>
            <person name="Lescat M."/>
            <person name="Mangenot S."/>
            <person name="Martinez-Jehanne V."/>
            <person name="Matic I."/>
            <person name="Nassif X."/>
            <person name="Oztas S."/>
            <person name="Petit M.A."/>
            <person name="Pichon C."/>
            <person name="Rouy Z."/>
            <person name="Ruf C.S."/>
            <person name="Schneider D."/>
            <person name="Tourret J."/>
            <person name="Vacherie B."/>
            <person name="Vallenet D."/>
            <person name="Medigue C."/>
            <person name="Rocha E.P.C."/>
            <person name="Denamur E."/>
        </authorList>
    </citation>
    <scope>NUCLEOTIDE SEQUENCE [LARGE SCALE GENOMIC DNA]</scope>
    <source>
        <strain evidence="8">IAI39 / ExPEC</strain>
    </source>
</reference>
<dbReference type="PANTHER" id="PTHR33420">
    <property type="entry name" value="FIMBRIAL SUBUNIT ELFA-RELATED"/>
    <property type="match status" value="1"/>
</dbReference>
<dbReference type="InterPro" id="IPR036937">
    <property type="entry name" value="Adhesion_dom_fimbrial_sf"/>
</dbReference>
<evidence type="ECO:0000313" key="7">
    <source>
        <dbReference type="EMBL" id="CAR20435.1"/>
    </source>
</evidence>
<dbReference type="Proteomes" id="UP000000749">
    <property type="component" value="Chromosome"/>
</dbReference>
<proteinExistence type="inferred from homology"/>
<evidence type="ECO:0000256" key="4">
    <source>
        <dbReference type="ARBA" id="ARBA00023263"/>
    </source>
</evidence>
<dbReference type="EMBL" id="CU928164">
    <property type="protein sequence ID" value="CAR20435.1"/>
    <property type="molecule type" value="Genomic_DNA"/>
</dbReference>
<comment type="similarity">
    <text evidence="2">Belongs to the fimbrial protein family.</text>
</comment>
<gene>
    <name evidence="7" type="primary">lpfD</name>
    <name evidence="7" type="ordered locus">ECIAI39_4329</name>
</gene>
<feature type="signal peptide" evidence="5">
    <location>
        <begin position="1"/>
        <end position="23"/>
    </location>
</feature>
<dbReference type="RefSeq" id="WP_001046008.1">
    <property type="nucleotide sequence ID" value="NC_011750.1"/>
</dbReference>
<evidence type="ECO:0000256" key="1">
    <source>
        <dbReference type="ARBA" id="ARBA00004561"/>
    </source>
</evidence>
<dbReference type="KEGG" id="ect:ECIAI39_4329"/>
<organism evidence="7 8">
    <name type="scientific">Escherichia coli O7:K1 (strain IAI39 / ExPEC)</name>
    <dbReference type="NCBI Taxonomy" id="585057"/>
    <lineage>
        <taxon>Bacteria</taxon>
        <taxon>Pseudomonadati</taxon>
        <taxon>Pseudomonadota</taxon>
        <taxon>Gammaproteobacteria</taxon>
        <taxon>Enterobacterales</taxon>
        <taxon>Enterobacteriaceae</taxon>
        <taxon>Escherichia</taxon>
    </lineage>
</organism>
<name>A0A0H3MMN6_ECO7I</name>
<evidence type="ECO:0000313" key="8">
    <source>
        <dbReference type="Proteomes" id="UP000000749"/>
    </source>
</evidence>
<dbReference type="STRING" id="585057.ECIAI39_4329"/>
<dbReference type="GO" id="GO:0043709">
    <property type="term" value="P:cell adhesion involved in single-species biofilm formation"/>
    <property type="evidence" value="ECO:0007669"/>
    <property type="project" value="TreeGrafter"/>
</dbReference>